<protein>
    <recommendedName>
        <fullName evidence="3">C3H1-type domain-containing protein</fullName>
    </recommendedName>
</protein>
<feature type="compositionally biased region" description="Low complexity" evidence="1">
    <location>
        <begin position="160"/>
        <end position="171"/>
    </location>
</feature>
<dbReference type="EMBL" id="HBIQ01115994">
    <property type="protein sequence ID" value="CAE0605048.1"/>
    <property type="molecule type" value="Transcribed_RNA"/>
</dbReference>
<feature type="compositionally biased region" description="Polar residues" evidence="1">
    <location>
        <begin position="172"/>
        <end position="186"/>
    </location>
</feature>
<sequence length="277" mass="29416">MVYATTAISGAVGSNVSGAYRTRLGEIGMPQNPARKPAGAELLSTDVCKRVEGPDRRLRLAVEPRFVARAAQADAYQPGETLHRSTILATNPCSRAAPMGRPAPLTDWEALDVAQRFTWLSPRRSKEGVEGHSEPESEVSCGCSTVDTENGASPEDRAKAASSSATTLSPTRQTSQAPSETLGTPSKPSPRGTGAPLFLDLSRALAGAELGSPEMPTLGSLGHFLMKCKPCAFIFKSGCESGVECKFCHLCEPGEKKRRKKENKAIRRVACAFPLGS</sequence>
<feature type="compositionally biased region" description="Basic and acidic residues" evidence="1">
    <location>
        <begin position="124"/>
        <end position="135"/>
    </location>
</feature>
<reference evidence="2" key="1">
    <citation type="submission" date="2021-01" db="EMBL/GenBank/DDBJ databases">
        <authorList>
            <person name="Corre E."/>
            <person name="Pelletier E."/>
            <person name="Niang G."/>
            <person name="Scheremetjew M."/>
            <person name="Finn R."/>
            <person name="Kale V."/>
            <person name="Holt S."/>
            <person name="Cochrane G."/>
            <person name="Meng A."/>
            <person name="Brown T."/>
            <person name="Cohen L."/>
        </authorList>
    </citation>
    <scope>NUCLEOTIDE SEQUENCE</scope>
    <source>
        <strain evidence="2">SPMC142</strain>
    </source>
</reference>
<evidence type="ECO:0000313" key="2">
    <source>
        <dbReference type="EMBL" id="CAE0605048.1"/>
    </source>
</evidence>
<organism evidence="2">
    <name type="scientific">Strombidinopsis acuminata</name>
    <dbReference type="NCBI Taxonomy" id="141414"/>
    <lineage>
        <taxon>Eukaryota</taxon>
        <taxon>Sar</taxon>
        <taxon>Alveolata</taxon>
        <taxon>Ciliophora</taxon>
        <taxon>Intramacronucleata</taxon>
        <taxon>Spirotrichea</taxon>
        <taxon>Choreotrichia</taxon>
        <taxon>Choreotrichida</taxon>
        <taxon>Strombidinopsidae</taxon>
        <taxon>Strombidinopsis</taxon>
    </lineage>
</organism>
<evidence type="ECO:0008006" key="3">
    <source>
        <dbReference type="Google" id="ProtNLM"/>
    </source>
</evidence>
<feature type="region of interest" description="Disordered" evidence="1">
    <location>
        <begin position="124"/>
        <end position="196"/>
    </location>
</feature>
<feature type="compositionally biased region" description="Polar residues" evidence="1">
    <location>
        <begin position="142"/>
        <end position="151"/>
    </location>
</feature>
<name>A0A7S3U8Z4_9SPIT</name>
<proteinExistence type="predicted"/>
<accession>A0A7S3U8Z4</accession>
<dbReference type="AlphaFoldDB" id="A0A7S3U8Z4"/>
<gene>
    <name evidence="2" type="ORF">SACU0126_LOCUS36815</name>
</gene>
<evidence type="ECO:0000256" key="1">
    <source>
        <dbReference type="SAM" id="MobiDB-lite"/>
    </source>
</evidence>